<evidence type="ECO:0008006" key="3">
    <source>
        <dbReference type="Google" id="ProtNLM"/>
    </source>
</evidence>
<dbReference type="HOGENOM" id="CLU_140033_1_0_1"/>
<reference evidence="2" key="1">
    <citation type="journal article" date="2011" name="Nature">
        <title>Genome sequence and analysis of the tuber crop potato.</title>
        <authorList>
            <consortium name="The Potato Genome Sequencing Consortium"/>
        </authorList>
    </citation>
    <scope>NUCLEOTIDE SEQUENCE [LARGE SCALE GENOMIC DNA]</scope>
    <source>
        <strain evidence="2">cv. DM1-3 516 R44</strain>
    </source>
</reference>
<organism evidence="1 2">
    <name type="scientific">Solanum tuberosum</name>
    <name type="common">Potato</name>
    <dbReference type="NCBI Taxonomy" id="4113"/>
    <lineage>
        <taxon>Eukaryota</taxon>
        <taxon>Viridiplantae</taxon>
        <taxon>Streptophyta</taxon>
        <taxon>Embryophyta</taxon>
        <taxon>Tracheophyta</taxon>
        <taxon>Spermatophyta</taxon>
        <taxon>Magnoliopsida</taxon>
        <taxon>eudicotyledons</taxon>
        <taxon>Gunneridae</taxon>
        <taxon>Pentapetalae</taxon>
        <taxon>asterids</taxon>
        <taxon>lamiids</taxon>
        <taxon>Solanales</taxon>
        <taxon>Solanaceae</taxon>
        <taxon>Solanoideae</taxon>
        <taxon>Solaneae</taxon>
        <taxon>Solanum</taxon>
    </lineage>
</organism>
<dbReference type="Proteomes" id="UP000011115">
    <property type="component" value="Unassembled WGS sequence"/>
</dbReference>
<evidence type="ECO:0000313" key="1">
    <source>
        <dbReference type="EnsemblPlants" id="PGSC0003DMT400094063"/>
    </source>
</evidence>
<protein>
    <recommendedName>
        <fullName evidence="3">Polyprotein protein</fullName>
    </recommendedName>
</protein>
<accession>M1DTB6</accession>
<name>M1DTB6_SOLTU</name>
<dbReference type="AlphaFoldDB" id="M1DTB6"/>
<evidence type="ECO:0000313" key="2">
    <source>
        <dbReference type="Proteomes" id="UP000011115"/>
    </source>
</evidence>
<dbReference type="EnsemblPlants" id="PGSC0003DMT400094063">
    <property type="protein sequence ID" value="PGSC0003DMT400094063"/>
    <property type="gene ID" value="PGSC0003DMG400043634"/>
</dbReference>
<keyword evidence="2" id="KW-1185">Reference proteome</keyword>
<dbReference type="Gramene" id="PGSC0003DMT400094063">
    <property type="protein sequence ID" value="PGSC0003DMT400094063"/>
    <property type="gene ID" value="PGSC0003DMG400043634"/>
</dbReference>
<dbReference type="PaxDb" id="4113-PGSC0003DMT400094063"/>
<dbReference type="InParanoid" id="M1DTB6"/>
<reference evidence="1" key="2">
    <citation type="submission" date="2015-06" db="UniProtKB">
        <authorList>
            <consortium name="EnsemblPlants"/>
        </authorList>
    </citation>
    <scope>IDENTIFICATION</scope>
    <source>
        <strain evidence="1">DM1-3 516 R44</strain>
    </source>
</reference>
<proteinExistence type="predicted"/>
<sequence length="144" mass="15966">MDFSTLWGKVPIPDAPKMPYVVPSTTILKVVVDVESEKVNEDFTEDTDKKELRDEEHRIVETLTELHETEEVILQAALERSLPETSEVGSSGVTPDSTIPHIAEMGTYTPIIPHMPPPVILLSGIDVPLETLPLEIQDESIPQT</sequence>